<feature type="domain" description="CCHC-type" evidence="2">
    <location>
        <begin position="2"/>
        <end position="15"/>
    </location>
</feature>
<evidence type="ECO:0000256" key="1">
    <source>
        <dbReference type="PROSITE-ProRule" id="PRU00047"/>
    </source>
</evidence>
<keyword evidence="1" id="KW-0862">Zinc</keyword>
<dbReference type="EMBL" id="BQXS01008498">
    <property type="protein sequence ID" value="GKT29947.1"/>
    <property type="molecule type" value="Genomic_DNA"/>
</dbReference>
<feature type="non-terminal residue" evidence="3">
    <location>
        <position position="96"/>
    </location>
</feature>
<dbReference type="Gene3D" id="4.10.60.10">
    <property type="entry name" value="Zinc finger, CCHC-type"/>
    <property type="match status" value="1"/>
</dbReference>
<protein>
    <recommendedName>
        <fullName evidence="2">CCHC-type domain-containing protein</fullName>
    </recommendedName>
</protein>
<dbReference type="InterPro" id="IPR001878">
    <property type="entry name" value="Znf_CCHC"/>
</dbReference>
<dbReference type="Proteomes" id="UP001057375">
    <property type="component" value="Unassembled WGS sequence"/>
</dbReference>
<sequence>MCYRCGEFGHFAKHCEGKPLSAAEQSKLKREIWERSKALRPYFIDVVEAALAKFVCLIRPRERVTDPIIYLVMKSDEWWNEAYRVAEVELEKAQSR</sequence>
<reference evidence="3" key="1">
    <citation type="submission" date="2022-03" db="EMBL/GenBank/DDBJ databases">
        <title>Draft genome sequence of Aduncisulcus paluster, a free-living microaerophilic Fornicata.</title>
        <authorList>
            <person name="Yuyama I."/>
            <person name="Kume K."/>
            <person name="Tamura T."/>
            <person name="Inagaki Y."/>
            <person name="Hashimoto T."/>
        </authorList>
    </citation>
    <scope>NUCLEOTIDE SEQUENCE</scope>
    <source>
        <strain evidence="3">NY0171</strain>
    </source>
</reference>
<gene>
    <name evidence="3" type="ORF">ADUPG1_005350</name>
</gene>
<proteinExistence type="predicted"/>
<keyword evidence="1" id="KW-0863">Zinc-finger</keyword>
<name>A0ABQ5KBK8_9EUKA</name>
<organism evidence="3 4">
    <name type="scientific">Aduncisulcus paluster</name>
    <dbReference type="NCBI Taxonomy" id="2918883"/>
    <lineage>
        <taxon>Eukaryota</taxon>
        <taxon>Metamonada</taxon>
        <taxon>Carpediemonas-like organisms</taxon>
        <taxon>Aduncisulcus</taxon>
    </lineage>
</organism>
<evidence type="ECO:0000259" key="2">
    <source>
        <dbReference type="PROSITE" id="PS50158"/>
    </source>
</evidence>
<comment type="caution">
    <text evidence="3">The sequence shown here is derived from an EMBL/GenBank/DDBJ whole genome shotgun (WGS) entry which is preliminary data.</text>
</comment>
<evidence type="ECO:0000313" key="3">
    <source>
        <dbReference type="EMBL" id="GKT29947.1"/>
    </source>
</evidence>
<accession>A0ABQ5KBK8</accession>
<dbReference type="InterPro" id="IPR036875">
    <property type="entry name" value="Znf_CCHC_sf"/>
</dbReference>
<keyword evidence="1" id="KW-0479">Metal-binding</keyword>
<dbReference type="SUPFAM" id="SSF57756">
    <property type="entry name" value="Retrovirus zinc finger-like domains"/>
    <property type="match status" value="1"/>
</dbReference>
<evidence type="ECO:0000313" key="4">
    <source>
        <dbReference type="Proteomes" id="UP001057375"/>
    </source>
</evidence>
<dbReference type="PROSITE" id="PS50158">
    <property type="entry name" value="ZF_CCHC"/>
    <property type="match status" value="1"/>
</dbReference>
<keyword evidence="4" id="KW-1185">Reference proteome</keyword>